<dbReference type="Gene3D" id="3.30.300.30">
    <property type="match status" value="1"/>
</dbReference>
<keyword evidence="5" id="KW-1185">Reference proteome</keyword>
<dbReference type="InterPro" id="IPR042099">
    <property type="entry name" value="ANL_N_sf"/>
</dbReference>
<accession>A0A5C6NCB2</accession>
<dbReference type="InterPro" id="IPR025110">
    <property type="entry name" value="AMP-bd_C"/>
</dbReference>
<comment type="caution">
    <text evidence="4">The sequence shown here is derived from an EMBL/GenBank/DDBJ whole genome shotgun (WGS) entry which is preliminary data.</text>
</comment>
<proteinExistence type="inferred from homology"/>
<dbReference type="GO" id="GO:0050218">
    <property type="term" value="F:propionate-CoA ligase activity"/>
    <property type="evidence" value="ECO:0007669"/>
    <property type="project" value="TreeGrafter"/>
</dbReference>
<dbReference type="EC" id="6.2.1.1" evidence="2"/>
<dbReference type="Proteomes" id="UP000324091">
    <property type="component" value="Chromosome 22"/>
</dbReference>
<dbReference type="SUPFAM" id="SSF56801">
    <property type="entry name" value="Acetyl-CoA synthetase-like"/>
    <property type="match status" value="1"/>
</dbReference>
<reference evidence="4 5" key="1">
    <citation type="submission" date="2019-04" db="EMBL/GenBank/DDBJ databases">
        <title>Chromosome genome assembly for Takifugu flavidus.</title>
        <authorList>
            <person name="Xiao S."/>
        </authorList>
    </citation>
    <scope>NUCLEOTIDE SEQUENCE [LARGE SCALE GENOMIC DNA]</scope>
    <source>
        <strain evidence="4">HTHZ2018</strain>
        <tissue evidence="4">Muscle</tissue>
    </source>
</reference>
<gene>
    <name evidence="4" type="ORF">D4764_22G0004200</name>
</gene>
<evidence type="ECO:0000256" key="2">
    <source>
        <dbReference type="ARBA" id="ARBA00013275"/>
    </source>
</evidence>
<dbReference type="Gene3D" id="3.40.50.12780">
    <property type="entry name" value="N-terminal domain of ligase-like"/>
    <property type="match status" value="1"/>
</dbReference>
<evidence type="ECO:0000313" key="5">
    <source>
        <dbReference type="Proteomes" id="UP000324091"/>
    </source>
</evidence>
<sequence>MDEGGPSPVAPPEAETGSPITASCIGLGNSLAPPAGQAGKPVPGYNVTVIDDDMQELKPGVLGNIVARLPLPPGSALSLWQNPDLFKKIYFSKFPGYYDTMDAGFMDEEGFLYIMSRSDDVINVAGHRLSSGALEESVLQHAAVVDCAVVGLEDKLKGVVPLALCVLKNGVRRSSEISGEIVKLVRDTVGPVAALRKVLFVRALPKTRSGKIPRSALGDLVNGKPYKISPTIEDPDVFAEIEHEVGRALRSQGR</sequence>
<protein>
    <recommendedName>
        <fullName evidence="2">acetate--CoA ligase</fullName>
        <ecNumber evidence="2">6.2.1.1</ecNumber>
    </recommendedName>
</protein>
<evidence type="ECO:0000256" key="1">
    <source>
        <dbReference type="ARBA" id="ARBA00006432"/>
    </source>
</evidence>
<dbReference type="AlphaFoldDB" id="A0A5C6NCB2"/>
<feature type="domain" description="AMP-binding enzyme C-terminal" evidence="3">
    <location>
        <begin position="134"/>
        <end position="211"/>
    </location>
</feature>
<dbReference type="PANTHER" id="PTHR43347">
    <property type="entry name" value="ACYL-COA SYNTHETASE"/>
    <property type="match status" value="1"/>
</dbReference>
<comment type="similarity">
    <text evidence="1">Belongs to the ATP-dependent AMP-binding enzyme family.</text>
</comment>
<organism evidence="4 5">
    <name type="scientific">Takifugu flavidus</name>
    <name type="common">sansaifugu</name>
    <dbReference type="NCBI Taxonomy" id="433684"/>
    <lineage>
        <taxon>Eukaryota</taxon>
        <taxon>Metazoa</taxon>
        <taxon>Chordata</taxon>
        <taxon>Craniata</taxon>
        <taxon>Vertebrata</taxon>
        <taxon>Euteleostomi</taxon>
        <taxon>Actinopterygii</taxon>
        <taxon>Neopterygii</taxon>
        <taxon>Teleostei</taxon>
        <taxon>Neoteleostei</taxon>
        <taxon>Acanthomorphata</taxon>
        <taxon>Eupercaria</taxon>
        <taxon>Tetraodontiformes</taxon>
        <taxon>Tetradontoidea</taxon>
        <taxon>Tetraodontidae</taxon>
        <taxon>Takifugu</taxon>
    </lineage>
</organism>
<dbReference type="GO" id="GO:0003987">
    <property type="term" value="F:acetate-CoA ligase activity"/>
    <property type="evidence" value="ECO:0007669"/>
    <property type="project" value="UniProtKB-EC"/>
</dbReference>
<dbReference type="PANTHER" id="PTHR43347:SF3">
    <property type="entry name" value="ACYL-COA SYNTHETASE SHORT-CHAIN FAMILY MEMBER 3, MITOCHONDRIAL"/>
    <property type="match status" value="1"/>
</dbReference>
<dbReference type="FunFam" id="3.30.300.30:FF:000017">
    <property type="entry name" value="Acyl-CoA synthetase short-chain family member 3"/>
    <property type="match status" value="1"/>
</dbReference>
<dbReference type="EMBL" id="RHFK02000015">
    <property type="protein sequence ID" value="TWW64773.1"/>
    <property type="molecule type" value="Genomic_DNA"/>
</dbReference>
<dbReference type="InterPro" id="IPR045851">
    <property type="entry name" value="AMP-bd_C_sf"/>
</dbReference>
<name>A0A5C6NCB2_9TELE</name>
<evidence type="ECO:0000313" key="4">
    <source>
        <dbReference type="EMBL" id="TWW64773.1"/>
    </source>
</evidence>
<dbReference type="GO" id="GO:0005759">
    <property type="term" value="C:mitochondrial matrix"/>
    <property type="evidence" value="ECO:0007669"/>
    <property type="project" value="TreeGrafter"/>
</dbReference>
<evidence type="ECO:0000259" key="3">
    <source>
        <dbReference type="Pfam" id="PF13193"/>
    </source>
</evidence>
<dbReference type="Pfam" id="PF13193">
    <property type="entry name" value="AMP-binding_C"/>
    <property type="match status" value="1"/>
</dbReference>